<accession>A0A853I9A5</accession>
<dbReference type="SUPFAM" id="SSF101327">
    <property type="entry name" value="YgfB-like"/>
    <property type="match status" value="1"/>
</dbReference>
<dbReference type="InterPro" id="IPR036255">
    <property type="entry name" value="YgfB-like_sf"/>
</dbReference>
<evidence type="ECO:0000313" key="2">
    <source>
        <dbReference type="EMBL" id="NYZ66127.1"/>
    </source>
</evidence>
<comment type="caution">
    <text evidence="2">The sequence shown here is derived from an EMBL/GenBank/DDBJ whole genome shotgun (WGS) entry which is preliminary data.</text>
</comment>
<dbReference type="Gene3D" id="1.20.120.740">
    <property type="entry name" value="YgfB uncharacterised protein family UPF0149, PF03695"/>
    <property type="match status" value="1"/>
</dbReference>
<evidence type="ECO:0000313" key="3">
    <source>
        <dbReference type="Proteomes" id="UP000569732"/>
    </source>
</evidence>
<dbReference type="GO" id="GO:0005829">
    <property type="term" value="C:cytosol"/>
    <property type="evidence" value="ECO:0007669"/>
    <property type="project" value="TreeGrafter"/>
</dbReference>
<protein>
    <submittedName>
        <fullName evidence="2">UPF0149 family protein</fullName>
    </submittedName>
</protein>
<evidence type="ECO:0000256" key="1">
    <source>
        <dbReference type="ARBA" id="ARBA00038308"/>
    </source>
</evidence>
<comment type="similarity">
    <text evidence="1">Belongs to the UPF0149 family.</text>
</comment>
<dbReference type="Pfam" id="PF03695">
    <property type="entry name" value="UPF0149"/>
    <property type="match status" value="1"/>
</dbReference>
<proteinExistence type="inferred from homology"/>
<reference evidence="2 3" key="1">
    <citation type="submission" date="2020-07" db="EMBL/GenBank/DDBJ databases">
        <title>Endozoicomonas sp. nov., isolated from sediment.</title>
        <authorList>
            <person name="Gu T."/>
        </authorList>
    </citation>
    <scope>NUCLEOTIDE SEQUENCE [LARGE SCALE GENOMIC DNA]</scope>
    <source>
        <strain evidence="2 3">SM1973</strain>
    </source>
</reference>
<dbReference type="NCBIfam" id="TIGR02292">
    <property type="entry name" value="ygfB_yecA"/>
    <property type="match status" value="1"/>
</dbReference>
<dbReference type="InterPro" id="IPR011978">
    <property type="entry name" value="YgfB-like"/>
</dbReference>
<dbReference type="EMBL" id="JACCKB010000010">
    <property type="protein sequence ID" value="NYZ66127.1"/>
    <property type="molecule type" value="Genomic_DNA"/>
</dbReference>
<organism evidence="2 3">
    <name type="scientific">Spartinivicinus marinus</name>
    <dbReference type="NCBI Taxonomy" id="2994442"/>
    <lineage>
        <taxon>Bacteria</taxon>
        <taxon>Pseudomonadati</taxon>
        <taxon>Pseudomonadota</taxon>
        <taxon>Gammaproteobacteria</taxon>
        <taxon>Oceanospirillales</taxon>
        <taxon>Zooshikellaceae</taxon>
        <taxon>Spartinivicinus</taxon>
    </lineage>
</organism>
<dbReference type="PANTHER" id="PTHR37528:SF1">
    <property type="entry name" value="UPF0149 PROTEIN YGFB"/>
    <property type="match status" value="1"/>
</dbReference>
<dbReference type="PANTHER" id="PTHR37528">
    <property type="entry name" value="UPF0149 PROTEIN YGFB"/>
    <property type="match status" value="1"/>
</dbReference>
<name>A0A853I9A5_9GAMM</name>
<dbReference type="RefSeq" id="WP_180568156.1">
    <property type="nucleotide sequence ID" value="NZ_JACCKB010000010.1"/>
</dbReference>
<dbReference type="AlphaFoldDB" id="A0A853I9A5"/>
<dbReference type="Proteomes" id="UP000569732">
    <property type="component" value="Unassembled WGS sequence"/>
</dbReference>
<gene>
    <name evidence="2" type="ORF">H0A36_08890</name>
</gene>
<keyword evidence="3" id="KW-1185">Reference proteome</keyword>
<sequence length="195" mass="21594">MTNAAQTSSATISFDDVANLFVSLELFASPAELHGLLTGMLAGGLKLSADSWLCQVQQLLDIEEVLPDQAKVLLVSLYQQTEEQLADPEYGFRLLLPDDNAELESRLKELSNWTHSFLAGFGLSGQQQAQLSTDVKDILLDFTEISQVQSEDIEEADSNEMDWHQVTEYVRINAILVFSECGPKGSTEKSDNQLH</sequence>